<evidence type="ECO:0000313" key="2">
    <source>
        <dbReference type="Proteomes" id="UP000016931"/>
    </source>
</evidence>
<sequence length="85" mass="9199">MRPHRRAGASVLPRGPVVQIKLRDIVQRTSNVSAMFAFRTRNEHAGPGGVVGTLAGFIVSRLDLAVMVKRAASCREELHLHSGPS</sequence>
<name>M3CCE8_SPHMS</name>
<evidence type="ECO:0000313" key="1">
    <source>
        <dbReference type="EMBL" id="EMF10062.1"/>
    </source>
</evidence>
<reference evidence="1 2" key="1">
    <citation type="journal article" date="2012" name="PLoS Pathog.">
        <title>Diverse lifestyles and strategies of plant pathogenesis encoded in the genomes of eighteen Dothideomycetes fungi.</title>
        <authorList>
            <person name="Ohm R.A."/>
            <person name="Feau N."/>
            <person name="Henrissat B."/>
            <person name="Schoch C.L."/>
            <person name="Horwitz B.A."/>
            <person name="Barry K.W."/>
            <person name="Condon B.J."/>
            <person name="Copeland A.C."/>
            <person name="Dhillon B."/>
            <person name="Glaser F."/>
            <person name="Hesse C.N."/>
            <person name="Kosti I."/>
            <person name="LaButti K."/>
            <person name="Lindquist E.A."/>
            <person name="Lucas S."/>
            <person name="Salamov A.A."/>
            <person name="Bradshaw R.E."/>
            <person name="Ciuffetti L."/>
            <person name="Hamelin R.C."/>
            <person name="Kema G.H.J."/>
            <person name="Lawrence C."/>
            <person name="Scott J.A."/>
            <person name="Spatafora J.W."/>
            <person name="Turgeon B.G."/>
            <person name="de Wit P.J.G.M."/>
            <person name="Zhong S."/>
            <person name="Goodwin S.B."/>
            <person name="Grigoriev I.V."/>
        </authorList>
    </citation>
    <scope>NUCLEOTIDE SEQUENCE [LARGE SCALE GENOMIC DNA]</scope>
    <source>
        <strain evidence="1 2">SO2202</strain>
    </source>
</reference>
<dbReference type="AlphaFoldDB" id="M3CCE8"/>
<dbReference type="EMBL" id="KB456268">
    <property type="protein sequence ID" value="EMF10062.1"/>
    <property type="molecule type" value="Genomic_DNA"/>
</dbReference>
<dbReference type="GeneID" id="27903747"/>
<proteinExistence type="predicted"/>
<dbReference type="HOGENOM" id="CLU_2514078_0_0_1"/>
<gene>
    <name evidence="1" type="ORF">SEPMUDRAFT_151120</name>
</gene>
<keyword evidence="2" id="KW-1185">Reference proteome</keyword>
<organism evidence="1 2">
    <name type="scientific">Sphaerulina musiva (strain SO2202)</name>
    <name type="common">Poplar stem canker fungus</name>
    <name type="synonym">Septoria musiva</name>
    <dbReference type="NCBI Taxonomy" id="692275"/>
    <lineage>
        <taxon>Eukaryota</taxon>
        <taxon>Fungi</taxon>
        <taxon>Dikarya</taxon>
        <taxon>Ascomycota</taxon>
        <taxon>Pezizomycotina</taxon>
        <taxon>Dothideomycetes</taxon>
        <taxon>Dothideomycetidae</taxon>
        <taxon>Mycosphaerellales</taxon>
        <taxon>Mycosphaerellaceae</taxon>
        <taxon>Sphaerulina</taxon>
    </lineage>
</organism>
<dbReference type="Proteomes" id="UP000016931">
    <property type="component" value="Unassembled WGS sequence"/>
</dbReference>
<accession>M3CCE8</accession>
<protein>
    <submittedName>
        <fullName evidence="1">Uncharacterized protein</fullName>
    </submittedName>
</protein>
<dbReference type="RefSeq" id="XP_016758183.1">
    <property type="nucleotide sequence ID" value="XM_016906610.1"/>
</dbReference>